<keyword evidence="4" id="KW-0408">Iron</keyword>
<keyword evidence="5" id="KW-0411">Iron-sulfur</keyword>
<dbReference type="Pfam" id="PF04055">
    <property type="entry name" value="Radical_SAM"/>
    <property type="match status" value="1"/>
</dbReference>
<evidence type="ECO:0000256" key="2">
    <source>
        <dbReference type="ARBA" id="ARBA00022691"/>
    </source>
</evidence>
<dbReference type="InterPro" id="IPR023821">
    <property type="entry name" value="rSAM_TatD-assoc"/>
</dbReference>
<evidence type="ECO:0000256" key="4">
    <source>
        <dbReference type="ARBA" id="ARBA00023004"/>
    </source>
</evidence>
<dbReference type="GO" id="GO:0046872">
    <property type="term" value="F:metal ion binding"/>
    <property type="evidence" value="ECO:0007669"/>
    <property type="project" value="UniProtKB-KW"/>
</dbReference>
<dbReference type="AlphaFoldDB" id="A0A4Y7RGN4"/>
<evidence type="ECO:0000256" key="5">
    <source>
        <dbReference type="ARBA" id="ARBA00023014"/>
    </source>
</evidence>
<dbReference type="GO" id="GO:0051539">
    <property type="term" value="F:4 iron, 4 sulfur cluster binding"/>
    <property type="evidence" value="ECO:0007669"/>
    <property type="project" value="UniProtKB-KW"/>
</dbReference>
<dbReference type="Proteomes" id="UP000298324">
    <property type="component" value="Unassembled WGS sequence"/>
</dbReference>
<evidence type="ECO:0000259" key="6">
    <source>
        <dbReference type="PROSITE" id="PS51918"/>
    </source>
</evidence>
<dbReference type="Gene3D" id="3.20.20.70">
    <property type="entry name" value="Aldolase class I"/>
    <property type="match status" value="1"/>
</dbReference>
<proteinExistence type="predicted"/>
<dbReference type="SUPFAM" id="SSF102114">
    <property type="entry name" value="Radical SAM enzymes"/>
    <property type="match status" value="1"/>
</dbReference>
<dbReference type="NCBIfam" id="TIGR04038">
    <property type="entry name" value="tatD_link_rSAM"/>
    <property type="match status" value="1"/>
</dbReference>
<dbReference type="EMBL" id="QFGA01000001">
    <property type="protein sequence ID" value="TEB07862.1"/>
    <property type="molecule type" value="Genomic_DNA"/>
</dbReference>
<organism evidence="7 8">
    <name type="scientific">Pelotomaculum schinkii</name>
    <dbReference type="NCBI Taxonomy" id="78350"/>
    <lineage>
        <taxon>Bacteria</taxon>
        <taxon>Bacillati</taxon>
        <taxon>Bacillota</taxon>
        <taxon>Clostridia</taxon>
        <taxon>Eubacteriales</taxon>
        <taxon>Desulfotomaculaceae</taxon>
        <taxon>Pelotomaculum</taxon>
    </lineage>
</organism>
<evidence type="ECO:0000313" key="7">
    <source>
        <dbReference type="EMBL" id="TEB07862.1"/>
    </source>
</evidence>
<keyword evidence="1" id="KW-0004">4Fe-4S</keyword>
<feature type="domain" description="Radical SAM core" evidence="6">
    <location>
        <begin position="5"/>
        <end position="202"/>
    </location>
</feature>
<dbReference type="PANTHER" id="PTHR42836">
    <property type="entry name" value="7-CARBOXY-7-DEAZAGUANINE SYNTHASE"/>
    <property type="match status" value="1"/>
</dbReference>
<dbReference type="RefSeq" id="WP_206663732.1">
    <property type="nucleotide sequence ID" value="NZ_QFGA01000001.1"/>
</dbReference>
<dbReference type="PANTHER" id="PTHR42836:SF1">
    <property type="entry name" value="7-CARBOXY-7-DEAZAGUANINE SYNTHASE"/>
    <property type="match status" value="1"/>
</dbReference>
<comment type="caution">
    <text evidence="7">The sequence shown here is derived from an EMBL/GenBank/DDBJ whole genome shotgun (WGS) entry which is preliminary data.</text>
</comment>
<keyword evidence="8" id="KW-1185">Reference proteome</keyword>
<sequence>MTITYELGDSLYINITNRCTNNCLFCIRNISDGVGSGTNLWLEQEPSIDEVIEDIQRRDIAKYKEFVFCGFGEPMMRAYDIIEICKKLKEKYCLPIRINTNGHANLICGKDITPQLQGLVDAVSISMNAGDRYEYQALCRSKYGEAAFEAMLDFAVNCKEHIPKVVMTVVNSISGENIRNCTELAQSIGAEFRVRYHVKKSA</sequence>
<dbReference type="GO" id="GO:0003824">
    <property type="term" value="F:catalytic activity"/>
    <property type="evidence" value="ECO:0007669"/>
    <property type="project" value="InterPro"/>
</dbReference>
<dbReference type="InterPro" id="IPR058240">
    <property type="entry name" value="rSAM_sf"/>
</dbReference>
<accession>A0A4Y7RGN4</accession>
<protein>
    <submittedName>
        <fullName evidence="7">Molybdenum cofactor biosynthesis protein A</fullName>
    </submittedName>
</protein>
<keyword evidence="3" id="KW-0479">Metal-binding</keyword>
<keyword evidence="2" id="KW-0949">S-adenosyl-L-methionine</keyword>
<dbReference type="InterPro" id="IPR013785">
    <property type="entry name" value="Aldolase_TIM"/>
</dbReference>
<dbReference type="SFLD" id="SFLDS00029">
    <property type="entry name" value="Radical_SAM"/>
    <property type="match status" value="1"/>
</dbReference>
<evidence type="ECO:0000256" key="1">
    <source>
        <dbReference type="ARBA" id="ARBA00022485"/>
    </source>
</evidence>
<dbReference type="SFLD" id="SFLDG01111">
    <property type="entry name" value="Uncharacterised_Radical_SAM_Su"/>
    <property type="match status" value="1"/>
</dbReference>
<reference evidence="7 8" key="1">
    <citation type="journal article" date="2018" name="Environ. Microbiol.">
        <title>Novel energy conservation strategies and behaviour of Pelotomaculum schinkii driving syntrophic propionate catabolism.</title>
        <authorList>
            <person name="Hidalgo-Ahumada C.A.P."/>
            <person name="Nobu M.K."/>
            <person name="Narihiro T."/>
            <person name="Tamaki H."/>
            <person name="Liu W.T."/>
            <person name="Kamagata Y."/>
            <person name="Stams A.J.M."/>
            <person name="Imachi H."/>
            <person name="Sousa D.Z."/>
        </authorList>
    </citation>
    <scope>NUCLEOTIDE SEQUENCE [LARGE SCALE GENOMIC DNA]</scope>
    <source>
        <strain evidence="7 8">HH</strain>
    </source>
</reference>
<evidence type="ECO:0000313" key="8">
    <source>
        <dbReference type="Proteomes" id="UP000298324"/>
    </source>
</evidence>
<dbReference type="CDD" id="cd01335">
    <property type="entry name" value="Radical_SAM"/>
    <property type="match status" value="1"/>
</dbReference>
<gene>
    <name evidence="7" type="ORF">Psch_01417</name>
</gene>
<evidence type="ECO:0000256" key="3">
    <source>
        <dbReference type="ARBA" id="ARBA00022723"/>
    </source>
</evidence>
<name>A0A4Y7RGN4_9FIRM</name>
<dbReference type="InterPro" id="IPR007197">
    <property type="entry name" value="rSAM"/>
</dbReference>
<dbReference type="PROSITE" id="PS51918">
    <property type="entry name" value="RADICAL_SAM"/>
    <property type="match status" value="1"/>
</dbReference>